<protein>
    <submittedName>
        <fullName evidence="1">Unannotated protein</fullName>
    </submittedName>
</protein>
<evidence type="ECO:0000313" key="1">
    <source>
        <dbReference type="EMBL" id="CAB4942956.1"/>
    </source>
</evidence>
<proteinExistence type="predicted"/>
<sequence length="173" mass="18252">MNKKVLLAITLLSIIPMTSASAADNGYRYWGYFQAAPKATTWTMAQTGPSVNVPDGSVEGWAFTFSSDVLTNAAPPKTLPNFAQVCGAKKAMSGMKRIAVVIDFGASYLSPKGEAPKKYVSTCAMVPTNAVGSEILAKVAKLRAAKGLICGINSYPAKECGAPIDTPKQLQKM</sequence>
<organism evidence="1">
    <name type="scientific">freshwater metagenome</name>
    <dbReference type="NCBI Taxonomy" id="449393"/>
    <lineage>
        <taxon>unclassified sequences</taxon>
        <taxon>metagenomes</taxon>
        <taxon>ecological metagenomes</taxon>
    </lineage>
</organism>
<dbReference type="EMBL" id="CAFBNG010000138">
    <property type="protein sequence ID" value="CAB4942956.1"/>
    <property type="molecule type" value="Genomic_DNA"/>
</dbReference>
<dbReference type="InterPro" id="IPR047703">
    <property type="entry name" value="SCO2322-like"/>
</dbReference>
<accession>A0A6J7JHZ4</accession>
<gene>
    <name evidence="1" type="ORF">UFOPK3774_00747</name>
</gene>
<reference evidence="1" key="1">
    <citation type="submission" date="2020-05" db="EMBL/GenBank/DDBJ databases">
        <authorList>
            <person name="Chiriac C."/>
            <person name="Salcher M."/>
            <person name="Ghai R."/>
            <person name="Kavagutti S V."/>
        </authorList>
    </citation>
    <scope>NUCLEOTIDE SEQUENCE</scope>
</reference>
<dbReference type="AlphaFoldDB" id="A0A6J7JHZ4"/>
<name>A0A6J7JHZ4_9ZZZZ</name>
<dbReference type="NCBIfam" id="NF040672">
    <property type="entry name" value="SCO2322_fam"/>
    <property type="match status" value="1"/>
</dbReference>